<dbReference type="InterPro" id="IPR029065">
    <property type="entry name" value="Enolase_C-like"/>
</dbReference>
<organism evidence="10 11">
    <name type="scientific">Eiseniibacteriota bacterium</name>
    <dbReference type="NCBI Taxonomy" id="2212470"/>
    <lineage>
        <taxon>Bacteria</taxon>
        <taxon>Candidatus Eiseniibacteriota</taxon>
    </lineage>
</organism>
<dbReference type="InterPro" id="IPR013342">
    <property type="entry name" value="Mandelate_racemase_C"/>
</dbReference>
<dbReference type="EC" id="5.1.1.-" evidence="7"/>
<protein>
    <recommendedName>
        <fullName evidence="7">Dipeptide epimerase</fullName>
        <ecNumber evidence="7">5.1.1.-</ecNumber>
    </recommendedName>
</protein>
<evidence type="ECO:0000256" key="5">
    <source>
        <dbReference type="PIRSR" id="PIRSR634603-1"/>
    </source>
</evidence>
<comment type="cofactor">
    <cofactor evidence="6 7">
        <name>Mg(2+)</name>
        <dbReference type="ChEBI" id="CHEBI:18420"/>
    </cofactor>
    <text evidence="6 7">Binds 1 Mg(2+) ion per subunit.</text>
</comment>
<dbReference type="Pfam" id="PF02746">
    <property type="entry name" value="MR_MLE_N"/>
    <property type="match status" value="1"/>
</dbReference>
<dbReference type="InterPro" id="IPR029017">
    <property type="entry name" value="Enolase-like_N"/>
</dbReference>
<feature type="active site" description="Proton acceptor; specific for (S)-substrate epimerization" evidence="5">
    <location>
        <position position="350"/>
    </location>
</feature>
<dbReference type="PANTHER" id="PTHR48080">
    <property type="entry name" value="D-GALACTONATE DEHYDRATASE-RELATED"/>
    <property type="match status" value="1"/>
</dbReference>
<accession>A0A538SIJ2</accession>
<dbReference type="SMART" id="SM00922">
    <property type="entry name" value="MR_MLE"/>
    <property type="match status" value="1"/>
</dbReference>
<dbReference type="CDD" id="cd03319">
    <property type="entry name" value="L-Ala-DL-Glu_epimerase"/>
    <property type="match status" value="1"/>
</dbReference>
<feature type="active site" description="Proton acceptor; specific for (R)-substrate epimerization" evidence="5">
    <location>
        <position position="253"/>
    </location>
</feature>
<dbReference type="InterPro" id="IPR036849">
    <property type="entry name" value="Enolase-like_C_sf"/>
</dbReference>
<evidence type="ECO:0000256" key="3">
    <source>
        <dbReference type="ARBA" id="ARBA00022842"/>
    </source>
</evidence>
<keyword evidence="2 6" id="KW-0479">Metal-binding</keyword>
<dbReference type="PROSITE" id="PS00909">
    <property type="entry name" value="MR_MLE_2"/>
    <property type="match status" value="1"/>
</dbReference>
<gene>
    <name evidence="10" type="ORF">E6K73_06390</name>
</gene>
<feature type="binding site" evidence="6">
    <location>
        <position position="277"/>
    </location>
    <ligand>
        <name>Mg(2+)</name>
        <dbReference type="ChEBI" id="CHEBI:18420"/>
    </ligand>
</feature>
<dbReference type="GO" id="GO:0009063">
    <property type="term" value="P:amino acid catabolic process"/>
    <property type="evidence" value="ECO:0007669"/>
    <property type="project" value="InterPro"/>
</dbReference>
<evidence type="ECO:0000256" key="6">
    <source>
        <dbReference type="PIRSR" id="PIRSR634603-3"/>
    </source>
</evidence>
<sequence>MSQGSRALSPSGARPHPGLGGTGLGPADSRPGRAPARLRGRRELGEPGFGGGGLAQHAGAGRGGRPLGLRGGRARAGRSRDRSGALRCGSPGGRDRGGSLRLKHEPLELETTYEFRIALGGRRRHANTLVRIEHGGLTGLGEAAPSHYYGESQALVEAAIAEWAPHLGDDPFALEAIERRLEGVLHFHRAARAAIEMALHDWIGKRLGLPVWRLLGLDPATTPLSCVTLGLATPEEMEKKLETLIDFPMLKVKLGGPGDVDNLRRIRRRYSGSIRIDANTSWNASEAVRVLRAIEPLGIELVEQPVPREDLDGLRWVRERSPIPVFADESVHSAGDIANLAGRVDGVNLKIMKSGGIREMLRTLHAARAHGMKVMLGSMVESSLALSAAAQLAPLADYLDLDGHWLLARDPFDGAPREKGRIVLSDRPGLGVVPAERASPAGASRSRRGGRA</sequence>
<dbReference type="Gene3D" id="3.30.390.10">
    <property type="entry name" value="Enolase-like, N-terminal domain"/>
    <property type="match status" value="1"/>
</dbReference>
<dbReference type="Pfam" id="PF13378">
    <property type="entry name" value="MR_MLE_C"/>
    <property type="match status" value="1"/>
</dbReference>
<evidence type="ECO:0000256" key="7">
    <source>
        <dbReference type="RuleBase" id="RU366006"/>
    </source>
</evidence>
<evidence type="ECO:0000256" key="8">
    <source>
        <dbReference type="SAM" id="MobiDB-lite"/>
    </source>
</evidence>
<dbReference type="SFLD" id="SFLDG00180">
    <property type="entry name" value="muconate_cycloisomerase"/>
    <property type="match status" value="1"/>
</dbReference>
<dbReference type="GO" id="GO:0046872">
    <property type="term" value="F:metal ion binding"/>
    <property type="evidence" value="ECO:0007669"/>
    <property type="project" value="UniProtKB-KW"/>
</dbReference>
<dbReference type="PANTHER" id="PTHR48080:SF3">
    <property type="entry name" value="ENOLASE SUPERFAMILY MEMBER DDB_G0284701"/>
    <property type="match status" value="1"/>
</dbReference>
<dbReference type="Proteomes" id="UP000320184">
    <property type="component" value="Unassembled WGS sequence"/>
</dbReference>
<feature type="compositionally biased region" description="Basic and acidic residues" evidence="8">
    <location>
        <begin position="93"/>
        <end position="103"/>
    </location>
</feature>
<feature type="region of interest" description="Disordered" evidence="8">
    <location>
        <begin position="1"/>
        <end position="103"/>
    </location>
</feature>
<keyword evidence="4 7" id="KW-0413">Isomerase</keyword>
<proteinExistence type="inferred from homology"/>
<evidence type="ECO:0000259" key="9">
    <source>
        <dbReference type="SMART" id="SM00922"/>
    </source>
</evidence>
<dbReference type="SFLD" id="SFLDF00009">
    <property type="entry name" value="o-succinylbenzoate_synthase"/>
    <property type="match status" value="1"/>
</dbReference>
<feature type="binding site" evidence="6">
    <location>
        <position position="303"/>
    </location>
    <ligand>
        <name>Mg(2+)</name>
        <dbReference type="ChEBI" id="CHEBI:18420"/>
    </ligand>
</feature>
<comment type="caution">
    <text evidence="10">The sequence shown here is derived from an EMBL/GenBank/DDBJ whole genome shotgun (WGS) entry which is preliminary data.</text>
</comment>
<reference evidence="10 11" key="1">
    <citation type="journal article" date="2019" name="Nat. Microbiol.">
        <title>Mediterranean grassland soil C-N compound turnover is dependent on rainfall and depth, and is mediated by genomically divergent microorganisms.</title>
        <authorList>
            <person name="Diamond S."/>
            <person name="Andeer P.F."/>
            <person name="Li Z."/>
            <person name="Crits-Christoph A."/>
            <person name="Burstein D."/>
            <person name="Anantharaman K."/>
            <person name="Lane K.R."/>
            <person name="Thomas B.C."/>
            <person name="Pan C."/>
            <person name="Northen T.R."/>
            <person name="Banfield J.F."/>
        </authorList>
    </citation>
    <scope>NUCLEOTIDE SEQUENCE [LARGE SCALE GENOMIC DNA]</scope>
    <source>
        <strain evidence="10">WS_3</strain>
    </source>
</reference>
<evidence type="ECO:0000313" key="11">
    <source>
        <dbReference type="Proteomes" id="UP000320184"/>
    </source>
</evidence>
<dbReference type="InterPro" id="IPR013341">
    <property type="entry name" value="Mandelate_racemase_N_dom"/>
</dbReference>
<dbReference type="InterPro" id="IPR034603">
    <property type="entry name" value="Dipeptide_epimerase"/>
</dbReference>
<feature type="domain" description="Mandelate racemase/muconate lactonizing enzyme C-terminal" evidence="9">
    <location>
        <begin position="234"/>
        <end position="324"/>
    </location>
</feature>
<evidence type="ECO:0000313" key="10">
    <source>
        <dbReference type="EMBL" id="TMQ51191.1"/>
    </source>
</evidence>
<dbReference type="GO" id="GO:0016855">
    <property type="term" value="F:racemase and epimerase activity, acting on amino acids and derivatives"/>
    <property type="evidence" value="ECO:0007669"/>
    <property type="project" value="UniProtKB-UniRule"/>
</dbReference>
<dbReference type="EMBL" id="VBOT01000078">
    <property type="protein sequence ID" value="TMQ51191.1"/>
    <property type="molecule type" value="Genomic_DNA"/>
</dbReference>
<dbReference type="SFLD" id="SFLDS00001">
    <property type="entry name" value="Enolase"/>
    <property type="match status" value="1"/>
</dbReference>
<dbReference type="InterPro" id="IPR034593">
    <property type="entry name" value="DgoD-like"/>
</dbReference>
<name>A0A538SIJ2_UNCEI</name>
<keyword evidence="3 6" id="KW-0460">Magnesium</keyword>
<dbReference type="SUPFAM" id="SSF51604">
    <property type="entry name" value="Enolase C-terminal domain-like"/>
    <property type="match status" value="1"/>
</dbReference>
<evidence type="ECO:0000256" key="2">
    <source>
        <dbReference type="ARBA" id="ARBA00022723"/>
    </source>
</evidence>
<feature type="binding site" evidence="6">
    <location>
        <position position="328"/>
    </location>
    <ligand>
        <name>Mg(2+)</name>
        <dbReference type="ChEBI" id="CHEBI:18420"/>
    </ligand>
</feature>
<dbReference type="Gene3D" id="3.20.20.120">
    <property type="entry name" value="Enolase-like C-terminal domain"/>
    <property type="match status" value="1"/>
</dbReference>
<comment type="similarity">
    <text evidence="1 7">Belongs to the mandelate racemase/muconate lactonizing enzyme family.</text>
</comment>
<feature type="region of interest" description="Disordered" evidence="8">
    <location>
        <begin position="431"/>
        <end position="452"/>
    </location>
</feature>
<evidence type="ECO:0000256" key="1">
    <source>
        <dbReference type="ARBA" id="ARBA00008031"/>
    </source>
</evidence>
<feature type="compositionally biased region" description="Gly residues" evidence="8">
    <location>
        <begin position="47"/>
        <end position="71"/>
    </location>
</feature>
<dbReference type="InterPro" id="IPR018110">
    <property type="entry name" value="Mandel_Rmase/mucon_lact_enz_CS"/>
</dbReference>
<dbReference type="SUPFAM" id="SSF54826">
    <property type="entry name" value="Enolase N-terminal domain-like"/>
    <property type="match status" value="1"/>
</dbReference>
<dbReference type="AlphaFoldDB" id="A0A538SIJ2"/>
<feature type="compositionally biased region" description="Low complexity" evidence="8">
    <location>
        <begin position="434"/>
        <end position="444"/>
    </location>
</feature>
<evidence type="ECO:0000256" key="4">
    <source>
        <dbReference type="ARBA" id="ARBA00023235"/>
    </source>
</evidence>